<evidence type="ECO:0000256" key="8">
    <source>
        <dbReference type="ARBA" id="ARBA00037180"/>
    </source>
</evidence>
<evidence type="ECO:0000256" key="4">
    <source>
        <dbReference type="ARBA" id="ARBA00023015"/>
    </source>
</evidence>
<evidence type="ECO:0000256" key="10">
    <source>
        <dbReference type="ARBA" id="ARBA00040517"/>
    </source>
</evidence>
<dbReference type="GO" id="GO:0005667">
    <property type="term" value="C:transcription regulator complex"/>
    <property type="evidence" value="ECO:0007669"/>
    <property type="project" value="TreeGrafter"/>
</dbReference>
<comment type="function">
    <text evidence="8">May act as a component of a corepressor complex that represses transcription.</text>
</comment>
<dbReference type="Pfam" id="PF01448">
    <property type="entry name" value="ELM2"/>
    <property type="match status" value="1"/>
</dbReference>
<dbReference type="InterPro" id="IPR017884">
    <property type="entry name" value="SANT_dom"/>
</dbReference>
<feature type="domain" description="ELM2" evidence="12">
    <location>
        <begin position="63"/>
        <end position="148"/>
    </location>
</feature>
<dbReference type="Proteomes" id="UP001221898">
    <property type="component" value="Unassembled WGS sequence"/>
</dbReference>
<feature type="compositionally biased region" description="Acidic residues" evidence="11">
    <location>
        <begin position="220"/>
        <end position="237"/>
    </location>
</feature>
<proteinExistence type="inferred from homology"/>
<dbReference type="PANTHER" id="PTHR16089:SF12">
    <property type="entry name" value="REST COREPRESSOR 2"/>
    <property type="match status" value="1"/>
</dbReference>
<keyword evidence="7" id="KW-0539">Nucleus</keyword>
<dbReference type="SMART" id="SM00717">
    <property type="entry name" value="SANT"/>
    <property type="match status" value="2"/>
</dbReference>
<comment type="caution">
    <text evidence="14">The sequence shown here is derived from an EMBL/GenBank/DDBJ whole genome shotgun (WGS) entry which is preliminary data.</text>
</comment>
<dbReference type="Gene3D" id="1.20.58.1880">
    <property type="match status" value="1"/>
</dbReference>
<keyword evidence="6" id="KW-0804">Transcription</keyword>
<feature type="region of interest" description="Disordered" evidence="11">
    <location>
        <begin position="20"/>
        <end position="61"/>
    </location>
</feature>
<dbReference type="Gene3D" id="1.10.10.60">
    <property type="entry name" value="Homeodomain-like"/>
    <property type="match status" value="1"/>
</dbReference>
<feature type="region of interest" description="Disordered" evidence="11">
    <location>
        <begin position="418"/>
        <end position="470"/>
    </location>
</feature>
<dbReference type="InterPro" id="IPR049048">
    <property type="entry name" value="REST_helical"/>
</dbReference>
<feature type="region of interest" description="Disordered" evidence="11">
    <location>
        <begin position="486"/>
        <end position="506"/>
    </location>
</feature>
<dbReference type="GO" id="GO:0003714">
    <property type="term" value="F:transcription corepressor activity"/>
    <property type="evidence" value="ECO:0007669"/>
    <property type="project" value="TreeGrafter"/>
</dbReference>
<keyword evidence="2" id="KW-0678">Repressor</keyword>
<evidence type="ECO:0000256" key="5">
    <source>
        <dbReference type="ARBA" id="ARBA00023054"/>
    </source>
</evidence>
<dbReference type="PROSITE" id="PS51156">
    <property type="entry name" value="ELM2"/>
    <property type="match status" value="1"/>
</dbReference>
<comment type="subcellular location">
    <subcellularLocation>
        <location evidence="1">Nucleus</location>
    </subcellularLocation>
</comment>
<dbReference type="InterPro" id="IPR001005">
    <property type="entry name" value="SANT/Myb"/>
</dbReference>
<evidence type="ECO:0000259" key="13">
    <source>
        <dbReference type="PROSITE" id="PS51293"/>
    </source>
</evidence>
<dbReference type="Pfam" id="PF20878">
    <property type="entry name" value="REST_helical"/>
    <property type="match status" value="1"/>
</dbReference>
<organism evidence="14 15">
    <name type="scientific">Aldrovandia affinis</name>
    <dbReference type="NCBI Taxonomy" id="143900"/>
    <lineage>
        <taxon>Eukaryota</taxon>
        <taxon>Metazoa</taxon>
        <taxon>Chordata</taxon>
        <taxon>Craniata</taxon>
        <taxon>Vertebrata</taxon>
        <taxon>Euteleostomi</taxon>
        <taxon>Actinopterygii</taxon>
        <taxon>Neopterygii</taxon>
        <taxon>Teleostei</taxon>
        <taxon>Notacanthiformes</taxon>
        <taxon>Halosauridae</taxon>
        <taxon>Aldrovandia</taxon>
    </lineage>
</organism>
<dbReference type="SUPFAM" id="SSF46689">
    <property type="entry name" value="Homeodomain-like"/>
    <property type="match status" value="2"/>
</dbReference>
<comment type="similarity">
    <text evidence="9">Belongs to the CoREST family.</text>
</comment>
<dbReference type="FunFam" id="4.10.1240.50:FF:000002">
    <property type="entry name" value="REST corepressor isoform X1"/>
    <property type="match status" value="1"/>
</dbReference>
<dbReference type="EMBL" id="JAINUG010000489">
    <property type="protein sequence ID" value="KAJ8367304.1"/>
    <property type="molecule type" value="Genomic_DNA"/>
</dbReference>
<dbReference type="FunFam" id="1.10.10.60:FF:000033">
    <property type="entry name" value="REST corepressor 3"/>
    <property type="match status" value="1"/>
</dbReference>
<dbReference type="PROSITE" id="PS51293">
    <property type="entry name" value="SANT"/>
    <property type="match status" value="2"/>
</dbReference>
<name>A0AAD7R745_9TELE</name>
<accession>A0AAD7R745</accession>
<evidence type="ECO:0000256" key="2">
    <source>
        <dbReference type="ARBA" id="ARBA00022491"/>
    </source>
</evidence>
<dbReference type="GO" id="GO:0000118">
    <property type="term" value="C:histone deacetylase complex"/>
    <property type="evidence" value="ECO:0007669"/>
    <property type="project" value="TreeGrafter"/>
</dbReference>
<evidence type="ECO:0000256" key="7">
    <source>
        <dbReference type="ARBA" id="ARBA00023242"/>
    </source>
</evidence>
<keyword evidence="15" id="KW-1185">Reference proteome</keyword>
<keyword evidence="4" id="KW-0805">Transcription regulation</keyword>
<dbReference type="PANTHER" id="PTHR16089">
    <property type="entry name" value="REST COREPRESSOR COREST PROTEIN-RELATED"/>
    <property type="match status" value="1"/>
</dbReference>
<evidence type="ECO:0000256" key="6">
    <source>
        <dbReference type="ARBA" id="ARBA00023163"/>
    </source>
</evidence>
<dbReference type="FunFam" id="1.20.58.1880:FF:000001">
    <property type="entry name" value="REST corepressor 1"/>
    <property type="match status" value="1"/>
</dbReference>
<dbReference type="Pfam" id="PF00249">
    <property type="entry name" value="Myb_DNA-binding"/>
    <property type="match status" value="1"/>
</dbReference>
<evidence type="ECO:0000256" key="3">
    <source>
        <dbReference type="ARBA" id="ARBA00022737"/>
    </source>
</evidence>
<dbReference type="Gene3D" id="4.10.1240.50">
    <property type="match status" value="1"/>
</dbReference>
<feature type="compositionally biased region" description="Basic residues" evidence="11">
    <location>
        <begin position="275"/>
        <end position="284"/>
    </location>
</feature>
<sequence>MGRGFRECHSWKKGRILEKEAMPSVMERSGSGVLSRSRAKTVTNGNSQHYEEESSDEERSHDSMIRVGGDYQAHIPEFKPDGAACYSEKDQRSMLVWSPNVQVSDAKLDEYILMAKEKHGYNMEQALGMLLWHKHDVEKSLADLANFTPFPEDWTVEDKVLFEQAFSFHGKSFHRIQQMLPDKLISCLVKYYYSWKKTRTRTSVMDKQARRLLSKREKDDSNDDMQEVDAGSDSDFEVDTKKETPKQSTSGGGMGERGAPGRSGPVRKENQGAQYRHHPLRARRRPPKGMHLIQEDITALSGSPDTGSISIRQLDTQLVSLKRRVQSIKQANSSLKNGLEGGIDSLRPSEPTPKINSRWTTEEQLLAVQAIRRYGKDMAAIAEVIGNKTVSQVSSFFVSYRRRFNLEEVLREWQAEQETLQGHAGSPEDVKGLAEAGGEMPGGIEEDEDLSGPLSQTGTSPPPTRGAKLTELQSEFFPLLHIGSASTFPVGPESGAPPFSLKGKGL</sequence>
<evidence type="ECO:0000256" key="11">
    <source>
        <dbReference type="SAM" id="MobiDB-lite"/>
    </source>
</evidence>
<keyword evidence="3" id="KW-0677">Repeat</keyword>
<evidence type="ECO:0000259" key="12">
    <source>
        <dbReference type="PROSITE" id="PS51156"/>
    </source>
</evidence>
<feature type="region of interest" description="Disordered" evidence="11">
    <location>
        <begin position="213"/>
        <end position="284"/>
    </location>
</feature>
<feature type="domain" description="SANT" evidence="13">
    <location>
        <begin position="149"/>
        <end position="200"/>
    </location>
</feature>
<evidence type="ECO:0000313" key="14">
    <source>
        <dbReference type="EMBL" id="KAJ8367304.1"/>
    </source>
</evidence>
<feature type="compositionally biased region" description="Basic and acidic residues" evidence="11">
    <location>
        <begin position="49"/>
        <end position="61"/>
    </location>
</feature>
<dbReference type="CDD" id="cd00167">
    <property type="entry name" value="SANT"/>
    <property type="match status" value="1"/>
</dbReference>
<reference evidence="14" key="1">
    <citation type="journal article" date="2023" name="Science">
        <title>Genome structures resolve the early diversification of teleost fishes.</title>
        <authorList>
            <person name="Parey E."/>
            <person name="Louis A."/>
            <person name="Montfort J."/>
            <person name="Bouchez O."/>
            <person name="Roques C."/>
            <person name="Iampietro C."/>
            <person name="Lluch J."/>
            <person name="Castinel A."/>
            <person name="Donnadieu C."/>
            <person name="Desvignes T."/>
            <person name="Floi Bucao C."/>
            <person name="Jouanno E."/>
            <person name="Wen M."/>
            <person name="Mejri S."/>
            <person name="Dirks R."/>
            <person name="Jansen H."/>
            <person name="Henkel C."/>
            <person name="Chen W.J."/>
            <person name="Zahm M."/>
            <person name="Cabau C."/>
            <person name="Klopp C."/>
            <person name="Thompson A.W."/>
            <person name="Robinson-Rechavi M."/>
            <person name="Braasch I."/>
            <person name="Lecointre G."/>
            <person name="Bobe J."/>
            <person name="Postlethwait J.H."/>
            <person name="Berthelot C."/>
            <person name="Roest Crollius H."/>
            <person name="Guiguen Y."/>
        </authorList>
    </citation>
    <scope>NUCLEOTIDE SEQUENCE</scope>
    <source>
        <strain evidence="14">NC1722</strain>
    </source>
</reference>
<dbReference type="SMART" id="SM01189">
    <property type="entry name" value="ELM2"/>
    <property type="match status" value="1"/>
</dbReference>
<dbReference type="InterPro" id="IPR009057">
    <property type="entry name" value="Homeodomain-like_sf"/>
</dbReference>
<dbReference type="AlphaFoldDB" id="A0AAD7R745"/>
<dbReference type="InterPro" id="IPR051066">
    <property type="entry name" value="Trans_reg/Corepressor"/>
</dbReference>
<keyword evidence="5" id="KW-0175">Coiled coil</keyword>
<feature type="domain" description="SANT" evidence="13">
    <location>
        <begin position="354"/>
        <end position="405"/>
    </location>
</feature>
<dbReference type="InterPro" id="IPR000949">
    <property type="entry name" value="ELM2_dom"/>
</dbReference>
<evidence type="ECO:0000313" key="15">
    <source>
        <dbReference type="Proteomes" id="UP001221898"/>
    </source>
</evidence>
<gene>
    <name evidence="14" type="ORF">AAFF_G00321140</name>
</gene>
<evidence type="ECO:0000256" key="9">
    <source>
        <dbReference type="ARBA" id="ARBA00038011"/>
    </source>
</evidence>
<evidence type="ECO:0000256" key="1">
    <source>
        <dbReference type="ARBA" id="ARBA00004123"/>
    </source>
</evidence>
<dbReference type="GO" id="GO:0006357">
    <property type="term" value="P:regulation of transcription by RNA polymerase II"/>
    <property type="evidence" value="ECO:0007669"/>
    <property type="project" value="TreeGrafter"/>
</dbReference>
<protein>
    <recommendedName>
        <fullName evidence="10">REST corepressor 2</fullName>
    </recommendedName>
</protein>